<gene>
    <name evidence="1" type="ORF">LOK49_LG06G01548</name>
</gene>
<accession>A0ACC0HIS2</accession>
<comment type="caution">
    <text evidence="1">The sequence shown here is derived from an EMBL/GenBank/DDBJ whole genome shotgun (WGS) entry which is preliminary data.</text>
</comment>
<evidence type="ECO:0000313" key="1">
    <source>
        <dbReference type="EMBL" id="KAI8011946.1"/>
    </source>
</evidence>
<protein>
    <submittedName>
        <fullName evidence="1">G-type lectin S-receptor-like serine/threonine-protein kinase</fullName>
    </submittedName>
</protein>
<sequence>MVLVFIVWLHWCVSKGGGKIGENKATQATHLVGGQQGVEFVLGSADTAMRRLCFMRPFGTCNQKTQPFCNCLTGFNPKLGNDWCLGDYSSGCVRRTKLQCGNAGAANKKKDRFQEYSNMGLLEHPQSVASGSATECESSCLKNCSCTAYACDRNGCSIWTMDLGNLQQLLGNDSSGSSLYLRLAASEFSKIIILGLLLVLWVQ</sequence>
<reference evidence="1 2" key="1">
    <citation type="journal article" date="2022" name="Plant J.">
        <title>Chromosome-level genome of Camellia lanceoleosa provides a valuable resource for understanding genome evolution and self-incompatibility.</title>
        <authorList>
            <person name="Gong W."/>
            <person name="Xiao S."/>
            <person name="Wang L."/>
            <person name="Liao Z."/>
            <person name="Chang Y."/>
            <person name="Mo W."/>
            <person name="Hu G."/>
            <person name="Li W."/>
            <person name="Zhao G."/>
            <person name="Zhu H."/>
            <person name="Hu X."/>
            <person name="Ji K."/>
            <person name="Xiang X."/>
            <person name="Song Q."/>
            <person name="Yuan D."/>
            <person name="Jin S."/>
            <person name="Zhang L."/>
        </authorList>
    </citation>
    <scope>NUCLEOTIDE SEQUENCE [LARGE SCALE GENOMIC DNA]</scope>
    <source>
        <strain evidence="1">SQ_2022a</strain>
    </source>
</reference>
<dbReference type="EMBL" id="CM045762">
    <property type="protein sequence ID" value="KAI8011946.1"/>
    <property type="molecule type" value="Genomic_DNA"/>
</dbReference>
<evidence type="ECO:0000313" key="2">
    <source>
        <dbReference type="Proteomes" id="UP001060215"/>
    </source>
</evidence>
<organism evidence="1 2">
    <name type="scientific">Camellia lanceoleosa</name>
    <dbReference type="NCBI Taxonomy" id="1840588"/>
    <lineage>
        <taxon>Eukaryota</taxon>
        <taxon>Viridiplantae</taxon>
        <taxon>Streptophyta</taxon>
        <taxon>Embryophyta</taxon>
        <taxon>Tracheophyta</taxon>
        <taxon>Spermatophyta</taxon>
        <taxon>Magnoliopsida</taxon>
        <taxon>eudicotyledons</taxon>
        <taxon>Gunneridae</taxon>
        <taxon>Pentapetalae</taxon>
        <taxon>asterids</taxon>
        <taxon>Ericales</taxon>
        <taxon>Theaceae</taxon>
        <taxon>Camellia</taxon>
    </lineage>
</organism>
<name>A0ACC0HIS2_9ERIC</name>
<dbReference type="Proteomes" id="UP001060215">
    <property type="component" value="Chromosome 5"/>
</dbReference>
<keyword evidence="2" id="KW-1185">Reference proteome</keyword>
<proteinExistence type="predicted"/>